<dbReference type="Proteomes" id="UP000574690">
    <property type="component" value="Unassembled WGS sequence"/>
</dbReference>
<dbReference type="GO" id="GO:0003677">
    <property type="term" value="F:DNA binding"/>
    <property type="evidence" value="ECO:0007669"/>
    <property type="project" value="InterPro"/>
</dbReference>
<proteinExistence type="predicted"/>
<organism evidence="2 3">
    <name type="scientific">Glycomyces artemisiae</name>
    <dbReference type="NCBI Taxonomy" id="1076443"/>
    <lineage>
        <taxon>Bacteria</taxon>
        <taxon>Bacillati</taxon>
        <taxon>Actinomycetota</taxon>
        <taxon>Actinomycetes</taxon>
        <taxon>Glycomycetales</taxon>
        <taxon>Glycomycetaceae</taxon>
        <taxon>Glycomyces</taxon>
    </lineage>
</organism>
<feature type="domain" description="HTH cro/C1-type" evidence="1">
    <location>
        <begin position="83"/>
        <end position="139"/>
    </location>
</feature>
<dbReference type="InterPro" id="IPR001387">
    <property type="entry name" value="Cro/C1-type_HTH"/>
</dbReference>
<comment type="caution">
    <text evidence="2">The sequence shown here is derived from an EMBL/GenBank/DDBJ whole genome shotgun (WGS) entry which is preliminary data.</text>
</comment>
<name>A0A850CA14_9ACTN</name>
<dbReference type="EMBL" id="JABFXE010000448">
    <property type="protein sequence ID" value="NUQ88903.1"/>
    <property type="molecule type" value="Genomic_DNA"/>
</dbReference>
<dbReference type="Gene3D" id="1.10.260.40">
    <property type="entry name" value="lambda repressor-like DNA-binding domains"/>
    <property type="match status" value="1"/>
</dbReference>
<feature type="domain" description="HTH cro/C1-type" evidence="1">
    <location>
        <begin position="17"/>
        <end position="77"/>
    </location>
</feature>
<evidence type="ECO:0000259" key="1">
    <source>
        <dbReference type="SMART" id="SM00530"/>
    </source>
</evidence>
<dbReference type="AlphaFoldDB" id="A0A850CA14"/>
<accession>A0A850CA14</accession>
<sequence>MEAPQDIAARPPFSPSAARRARRGLHMTLDQVAYGLAAFRIAAGPGQVAAWEAGTDRPTEAELLALAETLWCSPGELMGTAGALREHRIGRRLTVAELCARIGLPPSRYTAMERANAWRGDSRSTAALARELVLSHRDLVAVAGAAAELEQLLAETVRGRPRAQLSALTRLTGLRRGRVAAALTGLHREFAYREHLALSWTSGVPGARPHAAEPPPPATPAALADRFWALLGHPAADPGAAGVWSR</sequence>
<gene>
    <name evidence="2" type="ORF">HOQ43_10625</name>
</gene>
<dbReference type="CDD" id="cd00093">
    <property type="entry name" value="HTH_XRE"/>
    <property type="match status" value="1"/>
</dbReference>
<protein>
    <submittedName>
        <fullName evidence="2">XRE family transcriptional regulator</fullName>
    </submittedName>
</protein>
<dbReference type="SMART" id="SM00530">
    <property type="entry name" value="HTH_XRE"/>
    <property type="match status" value="2"/>
</dbReference>
<dbReference type="InterPro" id="IPR010982">
    <property type="entry name" value="Lambda_DNA-bd_dom_sf"/>
</dbReference>
<evidence type="ECO:0000313" key="3">
    <source>
        <dbReference type="Proteomes" id="UP000574690"/>
    </source>
</evidence>
<evidence type="ECO:0000313" key="2">
    <source>
        <dbReference type="EMBL" id="NUQ88903.1"/>
    </source>
</evidence>
<reference evidence="2 3" key="1">
    <citation type="submission" date="2020-05" db="EMBL/GenBank/DDBJ databases">
        <title>DNA-SIP metagenomic assembled genomes.</title>
        <authorList>
            <person name="Yu J."/>
        </authorList>
    </citation>
    <scope>NUCLEOTIDE SEQUENCE [LARGE SCALE GENOMIC DNA]</scope>
    <source>
        <strain evidence="2">Bin5.27</strain>
    </source>
</reference>